<dbReference type="AlphaFoldDB" id="D8LT63"/>
<organism evidence="3 4">
    <name type="scientific">Ectocarpus siliculosus</name>
    <name type="common">Brown alga</name>
    <name type="synonym">Conferva siliculosa</name>
    <dbReference type="NCBI Taxonomy" id="2880"/>
    <lineage>
        <taxon>Eukaryota</taxon>
        <taxon>Sar</taxon>
        <taxon>Stramenopiles</taxon>
        <taxon>Ochrophyta</taxon>
        <taxon>PX clade</taxon>
        <taxon>Phaeophyceae</taxon>
        <taxon>Ectocarpales</taxon>
        <taxon>Ectocarpaceae</taxon>
        <taxon>Ectocarpus</taxon>
    </lineage>
</organism>
<feature type="region of interest" description="Disordered" evidence="1">
    <location>
        <begin position="28"/>
        <end position="51"/>
    </location>
</feature>
<reference evidence="3 4" key="1">
    <citation type="journal article" date="2010" name="Nature">
        <title>The Ectocarpus genome and the independent evolution of multicellularity in brown algae.</title>
        <authorList>
            <person name="Cock J.M."/>
            <person name="Sterck L."/>
            <person name="Rouze P."/>
            <person name="Scornet D."/>
            <person name="Allen A.E."/>
            <person name="Amoutzias G."/>
            <person name="Anthouard V."/>
            <person name="Artiguenave F."/>
            <person name="Aury J.M."/>
            <person name="Badger J.H."/>
            <person name="Beszteri B."/>
            <person name="Billiau K."/>
            <person name="Bonnet E."/>
            <person name="Bothwell J.H."/>
            <person name="Bowler C."/>
            <person name="Boyen C."/>
            <person name="Brownlee C."/>
            <person name="Carrano C.J."/>
            <person name="Charrier B."/>
            <person name="Cho G.Y."/>
            <person name="Coelho S.M."/>
            <person name="Collen J."/>
            <person name="Corre E."/>
            <person name="Da Silva C."/>
            <person name="Delage L."/>
            <person name="Delaroque N."/>
            <person name="Dittami S.M."/>
            <person name="Doulbeau S."/>
            <person name="Elias M."/>
            <person name="Farnham G."/>
            <person name="Gachon C.M."/>
            <person name="Gschloessl B."/>
            <person name="Heesch S."/>
            <person name="Jabbari K."/>
            <person name="Jubin C."/>
            <person name="Kawai H."/>
            <person name="Kimura K."/>
            <person name="Kloareg B."/>
            <person name="Kupper F.C."/>
            <person name="Lang D."/>
            <person name="Le Bail A."/>
            <person name="Leblanc C."/>
            <person name="Lerouge P."/>
            <person name="Lohr M."/>
            <person name="Lopez P.J."/>
            <person name="Martens C."/>
            <person name="Maumus F."/>
            <person name="Michel G."/>
            <person name="Miranda-Saavedra D."/>
            <person name="Morales J."/>
            <person name="Moreau H."/>
            <person name="Motomura T."/>
            <person name="Nagasato C."/>
            <person name="Napoli C.A."/>
            <person name="Nelson D.R."/>
            <person name="Nyvall-Collen P."/>
            <person name="Peters A.F."/>
            <person name="Pommier C."/>
            <person name="Potin P."/>
            <person name="Poulain J."/>
            <person name="Quesneville H."/>
            <person name="Read B."/>
            <person name="Rensing S.A."/>
            <person name="Ritter A."/>
            <person name="Rousvoal S."/>
            <person name="Samanta M."/>
            <person name="Samson G."/>
            <person name="Schroeder D.C."/>
            <person name="Segurens B."/>
            <person name="Strittmatter M."/>
            <person name="Tonon T."/>
            <person name="Tregear J.W."/>
            <person name="Valentin K."/>
            <person name="von Dassow P."/>
            <person name="Yamagishi T."/>
            <person name="Van de Peer Y."/>
            <person name="Wincker P."/>
        </authorList>
    </citation>
    <scope>NUCLEOTIDE SEQUENCE [LARGE SCALE GENOMIC DNA]</scope>
    <source>
        <strain evidence="4">Ec32 / CCAP1310/4</strain>
    </source>
</reference>
<evidence type="ECO:0000256" key="2">
    <source>
        <dbReference type="SAM" id="SignalP"/>
    </source>
</evidence>
<evidence type="ECO:0000313" key="4">
    <source>
        <dbReference type="Proteomes" id="UP000002630"/>
    </source>
</evidence>
<evidence type="ECO:0000313" key="3">
    <source>
        <dbReference type="EMBL" id="CBN77934.1"/>
    </source>
</evidence>
<evidence type="ECO:0000256" key="1">
    <source>
        <dbReference type="SAM" id="MobiDB-lite"/>
    </source>
</evidence>
<dbReference type="OrthoDB" id="200029at2759"/>
<gene>
    <name evidence="3" type="ORF">Esi_0081_0009</name>
</gene>
<dbReference type="PANTHER" id="PTHR34801:SF6">
    <property type="entry name" value="SLL1620 PROTEIN"/>
    <property type="match status" value="1"/>
</dbReference>
<dbReference type="Pfam" id="PF07386">
    <property type="entry name" value="DUF1499"/>
    <property type="match status" value="1"/>
</dbReference>
<dbReference type="STRING" id="2880.D8LT63"/>
<name>D8LT63_ECTSI</name>
<feature type="chain" id="PRO_5003117535" evidence="2">
    <location>
        <begin position="21"/>
        <end position="267"/>
    </location>
</feature>
<sequence>MMPYRLFAAVVLLWASDGQALLSPKVPLGSTSSAASPPSSLPPTEAPERGHPLATMKEITTQKNRVRAKDCGTRSTLAAAGLALSLFISNPGSLAADPGMPGSGLGCTTSTNPSYSLVSCDRTGLDRNGRLLGCSSSENCLSTSAVKVPGKLGSPWEYAMRTDDADTAFASLVHAVERTSEATMKIVDREGHYILAEFPSKVPPGSVDSVEFLVKPEDQIVLYRSVSRDTLFLYPLQQPVSDQGKIKERLEGIRNDLGWNMYTYRGE</sequence>
<dbReference type="EMBL" id="FN649047">
    <property type="protein sequence ID" value="CBN77934.1"/>
    <property type="molecule type" value="Genomic_DNA"/>
</dbReference>
<accession>D8LT63</accession>
<dbReference type="PANTHER" id="PTHR34801">
    <property type="entry name" value="EXPRESSED PROTEIN"/>
    <property type="match status" value="1"/>
</dbReference>
<protein>
    <submittedName>
        <fullName evidence="3">Uncharacterized protein</fullName>
    </submittedName>
</protein>
<dbReference type="InterPro" id="IPR010865">
    <property type="entry name" value="DUF1499"/>
</dbReference>
<proteinExistence type="predicted"/>
<dbReference type="InParanoid" id="D8LT63"/>
<dbReference type="EMBL" id="FN649751">
    <property type="protein sequence ID" value="CBN77934.1"/>
    <property type="molecule type" value="Genomic_DNA"/>
</dbReference>
<feature type="signal peptide" evidence="2">
    <location>
        <begin position="1"/>
        <end position="20"/>
    </location>
</feature>
<keyword evidence="4" id="KW-1185">Reference proteome</keyword>
<feature type="compositionally biased region" description="Low complexity" evidence="1">
    <location>
        <begin position="28"/>
        <end position="38"/>
    </location>
</feature>
<keyword evidence="2" id="KW-0732">Signal</keyword>
<dbReference type="Proteomes" id="UP000002630">
    <property type="component" value="Linkage Group LG26"/>
</dbReference>